<dbReference type="EMBL" id="CAXDID020000328">
    <property type="protein sequence ID" value="CAL6077503.1"/>
    <property type="molecule type" value="Genomic_DNA"/>
</dbReference>
<reference evidence="2 3" key="2">
    <citation type="submission" date="2024-07" db="EMBL/GenBank/DDBJ databases">
        <authorList>
            <person name="Akdeniz Z."/>
        </authorList>
    </citation>
    <scope>NUCLEOTIDE SEQUENCE [LARGE SCALE GENOMIC DNA]</scope>
</reference>
<evidence type="ECO:0000313" key="1">
    <source>
        <dbReference type="EMBL" id="CAI9936052.1"/>
    </source>
</evidence>
<dbReference type="Proteomes" id="UP001642409">
    <property type="component" value="Unassembled WGS sequence"/>
</dbReference>
<accession>A0AA86PCI9</accession>
<dbReference type="EMBL" id="CATOUU010000630">
    <property type="protein sequence ID" value="CAI9936052.1"/>
    <property type="molecule type" value="Genomic_DNA"/>
</dbReference>
<keyword evidence="3" id="KW-1185">Reference proteome</keyword>
<gene>
    <name evidence="1" type="ORF">HINF_LOCUS23697</name>
    <name evidence="2" type="ORF">HINF_LOCUS58388</name>
</gene>
<evidence type="ECO:0000313" key="3">
    <source>
        <dbReference type="Proteomes" id="UP001642409"/>
    </source>
</evidence>
<sequence>MIRPQSQKVPSNYVRDVFSASYTTRTTPISARKQELPSQQIEIEPENELLQQFFVQLQISQEEQNFAYIQLNRNNQRFNDYVKQLLLAADCQEQFKYSYKSMRESRIHLLLYSRTNQNASSALISLFAFKTHIFNLVQQTLQARAISLRDVYLPDYTLSNTGFFLHIYEHVIPTRQQLYQVMDSTLFTITQSSVSLLNAWFERGLRFSISEKILCLMFFLGVDHGSEQLAQRFHTFQAERIKQILKIQTDRLQPVKAFEFIRSQLLLQVFESFEIFTKVPFFDQKSFGYEKMTSRNRFNAFIVELNLKRKSLVKQSLFRGDLFIEEQCDYLSRFYKPVEIHEEQRVLSFKRTTAHMDSTQKFIPPSSSAFLPKFNLKEQKLVKQVMIAERFIVPQIKALELKFKRQEQKRTKKNPIDENKFEAIERQNIQFILKSELIDLFKKNESNENVNKIKEVFEAKKQFRTAKMNQEGKFSVPINVLQLDLKEDSEFDD</sequence>
<organism evidence="1">
    <name type="scientific">Hexamita inflata</name>
    <dbReference type="NCBI Taxonomy" id="28002"/>
    <lineage>
        <taxon>Eukaryota</taxon>
        <taxon>Metamonada</taxon>
        <taxon>Diplomonadida</taxon>
        <taxon>Hexamitidae</taxon>
        <taxon>Hexamitinae</taxon>
        <taxon>Hexamita</taxon>
    </lineage>
</organism>
<name>A0AA86PCI9_9EUKA</name>
<reference evidence="1" key="1">
    <citation type="submission" date="2023-06" db="EMBL/GenBank/DDBJ databases">
        <authorList>
            <person name="Kurt Z."/>
        </authorList>
    </citation>
    <scope>NUCLEOTIDE SEQUENCE</scope>
</reference>
<proteinExistence type="predicted"/>
<dbReference type="AlphaFoldDB" id="A0AA86PCI9"/>
<comment type="caution">
    <text evidence="1">The sequence shown here is derived from an EMBL/GenBank/DDBJ whole genome shotgun (WGS) entry which is preliminary data.</text>
</comment>
<protein>
    <submittedName>
        <fullName evidence="1">Uncharacterized protein</fullName>
    </submittedName>
</protein>
<evidence type="ECO:0000313" key="2">
    <source>
        <dbReference type="EMBL" id="CAL6077503.1"/>
    </source>
</evidence>